<accession>A0A2T5F0W1</accession>
<proteinExistence type="predicted"/>
<evidence type="ECO:0000313" key="2">
    <source>
        <dbReference type="Proteomes" id="UP000244197"/>
    </source>
</evidence>
<dbReference type="InterPro" id="IPR027417">
    <property type="entry name" value="P-loop_NTPase"/>
</dbReference>
<sequence length="297" mass="34179">MTKTKISKTIVSYYTAIKGGVGKTSHALAKAYGLIERAKISGEKKVVVTVTCDENLSYKHLFEESSEERESYINKEYSKLDNLKIPKNVLFLTDYVDFDRKSFSREEDIHKEMFRNIIDKNGTLIYKLNGKGYKIDHLIVDLPARHSNKTYNADCINVVHQSGDFLSEKSALNRIEELVREESELALTNRTKFNLILNTTKSAPIGKAEISRIKERLLDIKNNYGYTIKLIESRYFNFDYYFRHNINFMSDIEEIEKIKEKVFEEGLTVNKSAKIKTGKEVLGKIVDAMIDQEEAAA</sequence>
<gene>
    <name evidence="1" type="ORF">CWO07_02155</name>
</gene>
<comment type="caution">
    <text evidence="1">The sequence shown here is derived from an EMBL/GenBank/DDBJ whole genome shotgun (WGS) entry which is preliminary data.</text>
</comment>
<organism evidence="1 2">
    <name type="scientific">Vibrio splendidus</name>
    <dbReference type="NCBI Taxonomy" id="29497"/>
    <lineage>
        <taxon>Bacteria</taxon>
        <taxon>Pseudomonadati</taxon>
        <taxon>Pseudomonadota</taxon>
        <taxon>Gammaproteobacteria</taxon>
        <taxon>Vibrionales</taxon>
        <taxon>Vibrionaceae</taxon>
        <taxon>Vibrio</taxon>
    </lineage>
</organism>
<protein>
    <recommendedName>
        <fullName evidence="3">AAA domain-containing protein</fullName>
    </recommendedName>
</protein>
<dbReference type="Proteomes" id="UP000244197">
    <property type="component" value="Unassembled WGS sequence"/>
</dbReference>
<name>A0A2T5F0W1_VIBSP</name>
<dbReference type="AlphaFoldDB" id="A0A2T5F0W1"/>
<evidence type="ECO:0000313" key="1">
    <source>
        <dbReference type="EMBL" id="PTP39392.1"/>
    </source>
</evidence>
<dbReference type="EMBL" id="PIFK01000003">
    <property type="protein sequence ID" value="PTP39392.1"/>
    <property type="molecule type" value="Genomic_DNA"/>
</dbReference>
<reference evidence="1 2" key="1">
    <citation type="submission" date="2017-11" db="EMBL/GenBank/DDBJ databases">
        <title>Population delineation of vibrios coincides with oyster pathogenicity.</title>
        <authorList>
            <person name="Bruto M."/>
            <person name="Labreuche Y."/>
            <person name="James A."/>
            <person name="Piel D."/>
            <person name="Chenivesse S."/>
            <person name="Petton B."/>
            <person name="Polz M.F."/>
            <person name="Le Roux F."/>
        </authorList>
    </citation>
    <scope>NUCLEOTIDE SEQUENCE [LARGE SCALE GENOMIC DNA]</scope>
    <source>
        <strain evidence="1 2">FF_144</strain>
    </source>
</reference>
<evidence type="ECO:0008006" key="3">
    <source>
        <dbReference type="Google" id="ProtNLM"/>
    </source>
</evidence>
<dbReference type="Gene3D" id="3.40.50.300">
    <property type="entry name" value="P-loop containing nucleotide triphosphate hydrolases"/>
    <property type="match status" value="1"/>
</dbReference>
<dbReference type="RefSeq" id="WP_108187188.1">
    <property type="nucleotide sequence ID" value="NZ_PIFK01000003.1"/>
</dbReference>